<dbReference type="KEGG" id="abac:LuPra_02094"/>
<proteinExistence type="predicted"/>
<dbReference type="InterPro" id="IPR000014">
    <property type="entry name" value="PAS"/>
</dbReference>
<name>A0A143PLB5_LUTPR</name>
<dbReference type="SUPFAM" id="SSF55785">
    <property type="entry name" value="PYP-like sensor domain (PAS domain)"/>
    <property type="match status" value="1"/>
</dbReference>
<dbReference type="InterPro" id="IPR035965">
    <property type="entry name" value="PAS-like_dom_sf"/>
</dbReference>
<dbReference type="NCBIfam" id="TIGR00229">
    <property type="entry name" value="sensory_box"/>
    <property type="match status" value="1"/>
</dbReference>
<dbReference type="SMART" id="SM00086">
    <property type="entry name" value="PAC"/>
    <property type="match status" value="1"/>
</dbReference>
<feature type="domain" description="PAS" evidence="1">
    <location>
        <begin position="31"/>
        <end position="82"/>
    </location>
</feature>
<dbReference type="InterPro" id="IPR013655">
    <property type="entry name" value="PAS_fold_3"/>
</dbReference>
<protein>
    <submittedName>
        <fullName evidence="3">PAS domain S-box protein</fullName>
    </submittedName>
</protein>
<dbReference type="AlphaFoldDB" id="A0A143PLB5"/>
<dbReference type="Proteomes" id="UP000076079">
    <property type="component" value="Chromosome"/>
</dbReference>
<dbReference type="Gene3D" id="3.30.450.20">
    <property type="entry name" value="PAS domain"/>
    <property type="match status" value="1"/>
</dbReference>
<dbReference type="OrthoDB" id="101222at2"/>
<gene>
    <name evidence="3" type="ORF">LuPra_02094</name>
</gene>
<feature type="domain" description="PAC" evidence="2">
    <location>
        <begin position="85"/>
        <end position="133"/>
    </location>
</feature>
<keyword evidence="4" id="KW-1185">Reference proteome</keyword>
<accession>A0A143PLB5</accession>
<dbReference type="PROSITE" id="PS50112">
    <property type="entry name" value="PAS"/>
    <property type="match status" value="1"/>
</dbReference>
<reference evidence="4" key="2">
    <citation type="submission" date="2016-04" db="EMBL/GenBank/DDBJ databases">
        <title>First Complete Genome Sequence of a Subdivision 6 Acidobacterium.</title>
        <authorList>
            <person name="Huang S."/>
            <person name="Vieira S."/>
            <person name="Bunk B."/>
            <person name="Riedel T."/>
            <person name="Sproeer C."/>
            <person name="Overmann J."/>
        </authorList>
    </citation>
    <scope>NUCLEOTIDE SEQUENCE [LARGE SCALE GENOMIC DNA]</scope>
    <source>
        <strain evidence="4">DSM 100886 HEG_-6_39</strain>
    </source>
</reference>
<dbReference type="EMBL" id="CP015136">
    <property type="protein sequence ID" value="AMY08888.1"/>
    <property type="molecule type" value="Genomic_DNA"/>
</dbReference>
<sequence>MTPLDVPALTPPVDMEHRFFELSLDLLCYADFSGYFRRLNPAWEATLGFTRAELMARPSIEFVHPEDRERTIRQNREVKSGGQARSFENRYRCKDGSWRWLLWNATPDLDRRVIYSVARDVTARKAAEAERERLVIELQAALAEVRTLRDYLPICSYCRKIRNDENYWQNVESYITSQTGTQFSHGICPSCYTTVMDEHLASRAPDRQATGDDAASRDTA</sequence>
<dbReference type="Pfam" id="PF08447">
    <property type="entry name" value="PAS_3"/>
    <property type="match status" value="1"/>
</dbReference>
<evidence type="ECO:0000313" key="4">
    <source>
        <dbReference type="Proteomes" id="UP000076079"/>
    </source>
</evidence>
<evidence type="ECO:0000259" key="1">
    <source>
        <dbReference type="PROSITE" id="PS50112"/>
    </source>
</evidence>
<dbReference type="PROSITE" id="PS50113">
    <property type="entry name" value="PAC"/>
    <property type="match status" value="1"/>
</dbReference>
<dbReference type="InterPro" id="IPR001610">
    <property type="entry name" value="PAC"/>
</dbReference>
<evidence type="ECO:0000259" key="2">
    <source>
        <dbReference type="PROSITE" id="PS50113"/>
    </source>
</evidence>
<evidence type="ECO:0000313" key="3">
    <source>
        <dbReference type="EMBL" id="AMY08888.1"/>
    </source>
</evidence>
<dbReference type="SMART" id="SM00091">
    <property type="entry name" value="PAS"/>
    <property type="match status" value="1"/>
</dbReference>
<dbReference type="RefSeq" id="WP_110170675.1">
    <property type="nucleotide sequence ID" value="NZ_CP015136.1"/>
</dbReference>
<reference evidence="3 4" key="1">
    <citation type="journal article" date="2016" name="Genome Announc.">
        <title>First Complete Genome Sequence of a Subdivision 6 Acidobacterium Strain.</title>
        <authorList>
            <person name="Huang S."/>
            <person name="Vieira S."/>
            <person name="Bunk B."/>
            <person name="Riedel T."/>
            <person name="Sproer C."/>
            <person name="Overmann J."/>
        </authorList>
    </citation>
    <scope>NUCLEOTIDE SEQUENCE [LARGE SCALE GENOMIC DNA]</scope>
    <source>
        <strain evidence="4">DSM 100886 HEG_-6_39</strain>
    </source>
</reference>
<dbReference type="STRING" id="1855912.LuPra_02094"/>
<organism evidence="3 4">
    <name type="scientific">Luteitalea pratensis</name>
    <dbReference type="NCBI Taxonomy" id="1855912"/>
    <lineage>
        <taxon>Bacteria</taxon>
        <taxon>Pseudomonadati</taxon>
        <taxon>Acidobacteriota</taxon>
        <taxon>Vicinamibacteria</taxon>
        <taxon>Vicinamibacterales</taxon>
        <taxon>Vicinamibacteraceae</taxon>
        <taxon>Luteitalea</taxon>
    </lineage>
</organism>
<dbReference type="CDD" id="cd00130">
    <property type="entry name" value="PAS"/>
    <property type="match status" value="1"/>
</dbReference>
<dbReference type="InterPro" id="IPR000700">
    <property type="entry name" value="PAS-assoc_C"/>
</dbReference>